<sequence>MVFGLWRAGGKGDDGGGREIVPPSPLVCAFSVVPALLLDRRVECGSSTPRRFSSGDLSISCRLLLTVLWLVSLFHGRTVCCSPFTRLRPSSQALSVGKEGAWAGREVLAPRSPSRCLQASGRGTMVVGAGVAVHSMFSCHLSAPAAPRVRATRSSHIRRPSFFVARPRPRSVAC</sequence>
<proteinExistence type="predicted"/>
<gene>
    <name evidence="1" type="ORF">NDU88_002426</name>
</gene>
<comment type="caution">
    <text evidence="1">The sequence shown here is derived from an EMBL/GenBank/DDBJ whole genome shotgun (WGS) entry which is preliminary data.</text>
</comment>
<dbReference type="Proteomes" id="UP001066276">
    <property type="component" value="Chromosome 11"/>
</dbReference>
<dbReference type="AlphaFoldDB" id="A0AAV7LFM0"/>
<evidence type="ECO:0000313" key="1">
    <source>
        <dbReference type="EMBL" id="KAJ1089275.1"/>
    </source>
</evidence>
<protein>
    <submittedName>
        <fullName evidence="1">Uncharacterized protein</fullName>
    </submittedName>
</protein>
<dbReference type="EMBL" id="JANPWB010000015">
    <property type="protein sequence ID" value="KAJ1089275.1"/>
    <property type="molecule type" value="Genomic_DNA"/>
</dbReference>
<accession>A0AAV7LFM0</accession>
<organism evidence="1 2">
    <name type="scientific">Pleurodeles waltl</name>
    <name type="common">Iberian ribbed newt</name>
    <dbReference type="NCBI Taxonomy" id="8319"/>
    <lineage>
        <taxon>Eukaryota</taxon>
        <taxon>Metazoa</taxon>
        <taxon>Chordata</taxon>
        <taxon>Craniata</taxon>
        <taxon>Vertebrata</taxon>
        <taxon>Euteleostomi</taxon>
        <taxon>Amphibia</taxon>
        <taxon>Batrachia</taxon>
        <taxon>Caudata</taxon>
        <taxon>Salamandroidea</taxon>
        <taxon>Salamandridae</taxon>
        <taxon>Pleurodelinae</taxon>
        <taxon>Pleurodeles</taxon>
    </lineage>
</organism>
<name>A0AAV7LFM0_PLEWA</name>
<keyword evidence="2" id="KW-1185">Reference proteome</keyword>
<reference evidence="1" key="1">
    <citation type="journal article" date="2022" name="bioRxiv">
        <title>Sequencing and chromosome-scale assembly of the giantPleurodeles waltlgenome.</title>
        <authorList>
            <person name="Brown T."/>
            <person name="Elewa A."/>
            <person name="Iarovenko S."/>
            <person name="Subramanian E."/>
            <person name="Araus A.J."/>
            <person name="Petzold A."/>
            <person name="Susuki M."/>
            <person name="Suzuki K.-i.T."/>
            <person name="Hayashi T."/>
            <person name="Toyoda A."/>
            <person name="Oliveira C."/>
            <person name="Osipova E."/>
            <person name="Leigh N.D."/>
            <person name="Simon A."/>
            <person name="Yun M.H."/>
        </authorList>
    </citation>
    <scope>NUCLEOTIDE SEQUENCE</scope>
    <source>
        <strain evidence="1">20211129_DDA</strain>
        <tissue evidence="1">Liver</tissue>
    </source>
</reference>
<evidence type="ECO:0000313" key="2">
    <source>
        <dbReference type="Proteomes" id="UP001066276"/>
    </source>
</evidence>